<evidence type="ECO:0008006" key="9">
    <source>
        <dbReference type="Google" id="ProtNLM"/>
    </source>
</evidence>
<evidence type="ECO:0000256" key="1">
    <source>
        <dbReference type="ARBA" id="ARBA00004651"/>
    </source>
</evidence>
<evidence type="ECO:0000256" key="4">
    <source>
        <dbReference type="ARBA" id="ARBA00022989"/>
    </source>
</evidence>
<feature type="transmembrane region" description="Helical" evidence="6">
    <location>
        <begin position="12"/>
        <end position="29"/>
    </location>
</feature>
<proteinExistence type="predicted"/>
<dbReference type="InterPro" id="IPR005598">
    <property type="entry name" value="ATP_synth_I"/>
</dbReference>
<feature type="transmembrane region" description="Helical" evidence="6">
    <location>
        <begin position="97"/>
        <end position="118"/>
    </location>
</feature>
<keyword evidence="8" id="KW-1185">Reference proteome</keyword>
<dbReference type="GO" id="GO:0005886">
    <property type="term" value="C:plasma membrane"/>
    <property type="evidence" value="ECO:0007669"/>
    <property type="project" value="UniProtKB-SubCell"/>
</dbReference>
<feature type="transmembrane region" description="Helical" evidence="6">
    <location>
        <begin position="35"/>
        <end position="53"/>
    </location>
</feature>
<dbReference type="Proteomes" id="UP000217785">
    <property type="component" value="Unassembled WGS sequence"/>
</dbReference>
<evidence type="ECO:0000256" key="5">
    <source>
        <dbReference type="ARBA" id="ARBA00023136"/>
    </source>
</evidence>
<keyword evidence="3 6" id="KW-0812">Transmembrane</keyword>
<accession>A0A292YLG2</accession>
<evidence type="ECO:0000313" key="8">
    <source>
        <dbReference type="Proteomes" id="UP000217785"/>
    </source>
</evidence>
<keyword evidence="5 6" id="KW-0472">Membrane</keyword>
<organism evidence="7 8">
    <name type="scientific">Effusibacillus lacus</name>
    <dbReference type="NCBI Taxonomy" id="1348429"/>
    <lineage>
        <taxon>Bacteria</taxon>
        <taxon>Bacillati</taxon>
        <taxon>Bacillota</taxon>
        <taxon>Bacilli</taxon>
        <taxon>Bacillales</taxon>
        <taxon>Alicyclobacillaceae</taxon>
        <taxon>Effusibacillus</taxon>
    </lineage>
</organism>
<sequence>MEDAKKYVQRTVRYTILFTLVWFVLWALVPAWKSIVSGLAIGSAVSVYFAVSFARQAQMGAATAARGGKNKPIVPFVSRIAAIAVAVMIANKLSYPNVYALIFALLTYQVVIFVDMFVNRGQQRIPNRKG</sequence>
<name>A0A292YLG2_9BACL</name>
<reference evidence="8" key="1">
    <citation type="submission" date="2017-07" db="EMBL/GenBank/DDBJ databases">
        <title>Draft genome sequence of Effusibacillus lacus strain skLN1.</title>
        <authorList>
            <person name="Watanabe M."/>
            <person name="Kojima H."/>
            <person name="Fukui M."/>
        </authorList>
    </citation>
    <scope>NUCLEOTIDE SEQUENCE [LARGE SCALE GENOMIC DNA]</scope>
    <source>
        <strain evidence="8">skLN1</strain>
    </source>
</reference>
<keyword evidence="2" id="KW-1003">Cell membrane</keyword>
<comment type="subcellular location">
    <subcellularLocation>
        <location evidence="1">Cell membrane</location>
        <topology evidence="1">Multi-pass membrane protein</topology>
    </subcellularLocation>
</comment>
<protein>
    <recommendedName>
        <fullName evidence="9">ATP synthase subunit I</fullName>
    </recommendedName>
</protein>
<evidence type="ECO:0000313" key="7">
    <source>
        <dbReference type="EMBL" id="GAX89603.1"/>
    </source>
</evidence>
<dbReference type="RefSeq" id="WP_096181301.1">
    <property type="nucleotide sequence ID" value="NZ_BDUF01000024.1"/>
</dbReference>
<evidence type="ECO:0000256" key="3">
    <source>
        <dbReference type="ARBA" id="ARBA00022692"/>
    </source>
</evidence>
<dbReference type="Pfam" id="PF03899">
    <property type="entry name" value="ATP-synt_I"/>
    <property type="match status" value="1"/>
</dbReference>
<dbReference type="OrthoDB" id="2381665at2"/>
<keyword evidence="4 6" id="KW-1133">Transmembrane helix</keyword>
<dbReference type="AlphaFoldDB" id="A0A292YLG2"/>
<comment type="caution">
    <text evidence="7">The sequence shown here is derived from an EMBL/GenBank/DDBJ whole genome shotgun (WGS) entry which is preliminary data.</text>
</comment>
<gene>
    <name evidence="7" type="ORF">EFBL_1227</name>
</gene>
<dbReference type="EMBL" id="BDUF01000024">
    <property type="protein sequence ID" value="GAX89603.1"/>
    <property type="molecule type" value="Genomic_DNA"/>
</dbReference>
<feature type="transmembrane region" description="Helical" evidence="6">
    <location>
        <begin position="73"/>
        <end position="91"/>
    </location>
</feature>
<evidence type="ECO:0000256" key="2">
    <source>
        <dbReference type="ARBA" id="ARBA00022475"/>
    </source>
</evidence>
<evidence type="ECO:0000256" key="6">
    <source>
        <dbReference type="SAM" id="Phobius"/>
    </source>
</evidence>